<evidence type="ECO:0000256" key="2">
    <source>
        <dbReference type="SAM" id="SignalP"/>
    </source>
</evidence>
<feature type="signal peptide" evidence="2">
    <location>
        <begin position="1"/>
        <end position="25"/>
    </location>
</feature>
<accession>F9WPR0</accession>
<dbReference type="VEuPathDB" id="TriTrypDB:TvY486_0022350"/>
<feature type="chain" id="PRO_5003389417" evidence="2">
    <location>
        <begin position="26"/>
        <end position="422"/>
    </location>
</feature>
<name>F9WPR0_TRYVY</name>
<protein>
    <submittedName>
        <fullName evidence="3">Uncharacterized protein</fullName>
    </submittedName>
</protein>
<keyword evidence="2" id="KW-0732">Signal</keyword>
<dbReference type="EMBL" id="CAEX01003624">
    <property type="protein sequence ID" value="CCD19537.1"/>
    <property type="molecule type" value="Genomic_DNA"/>
</dbReference>
<organism evidence="3 4">
    <name type="scientific">Trypanosoma vivax (strain Y486)</name>
    <dbReference type="NCBI Taxonomy" id="1055687"/>
    <lineage>
        <taxon>Eukaryota</taxon>
        <taxon>Discoba</taxon>
        <taxon>Euglenozoa</taxon>
        <taxon>Kinetoplastea</taxon>
        <taxon>Metakinetoplastina</taxon>
        <taxon>Trypanosomatida</taxon>
        <taxon>Trypanosomatidae</taxon>
        <taxon>Trypanosoma</taxon>
        <taxon>Duttonella</taxon>
    </lineage>
</organism>
<dbReference type="AlphaFoldDB" id="F9WPR0"/>
<dbReference type="SUPFAM" id="SSF58087">
    <property type="entry name" value="Variant surface glycoprotein (N-terminal domain)"/>
    <property type="match status" value="1"/>
</dbReference>
<dbReference type="Proteomes" id="UP000009027">
    <property type="component" value="Unassembled WGS sequence"/>
</dbReference>
<feature type="region of interest" description="Disordered" evidence="1">
    <location>
        <begin position="344"/>
        <end position="401"/>
    </location>
</feature>
<reference evidence="3 4" key="1">
    <citation type="journal article" date="2012" name="Proc. Natl. Acad. Sci. U.S.A.">
        <title>Antigenic diversity is generated by distinct evolutionary mechanisms in African trypanosome species.</title>
        <authorList>
            <person name="Jackson A.P."/>
            <person name="Berry A."/>
            <person name="Aslett M."/>
            <person name="Allison H.C."/>
            <person name="Burton P."/>
            <person name="Vavrova-Anderson J."/>
            <person name="Brown R."/>
            <person name="Browne H."/>
            <person name="Corton N."/>
            <person name="Hauser H."/>
            <person name="Gamble J."/>
            <person name="Gilderthorp R."/>
            <person name="Marcello L."/>
            <person name="McQuillan J."/>
            <person name="Otto T.D."/>
            <person name="Quail M.A."/>
            <person name="Sanders M.J."/>
            <person name="van Tonder A."/>
            <person name="Ginger M.L."/>
            <person name="Field M.C."/>
            <person name="Barry J.D."/>
            <person name="Hertz-Fowler C."/>
            <person name="Berriman M."/>
        </authorList>
    </citation>
    <scope>NUCLEOTIDE SEQUENCE</scope>
    <source>
        <strain evidence="3 4">Y486</strain>
    </source>
</reference>
<gene>
    <name evidence="3" type="ORF">TvY486_0022350</name>
</gene>
<evidence type="ECO:0000313" key="4">
    <source>
        <dbReference type="Proteomes" id="UP000009027"/>
    </source>
</evidence>
<proteinExistence type="predicted"/>
<keyword evidence="4" id="KW-1185">Reference proteome</keyword>
<sequence>MKACTAKGWAVWLFLVVLAVGRAEADNDKNIVADNLGPVCDLSAALKFVAAKAKEARSCIPDDAAGGEGTDTVLFAKAFGAAWRWGADNTNDTVRAILLETRIFAQRAERAQRIAAIREHLAAMAAEKADRIDEFVRMLANYKASSGNGYCLGDGTGQAVNTNNADPDDADTTVGTGSGGKAANLKGCSGTGTTAMDYAKGKWESKGHAKALEEALAAFNSQWTQGSGKAVSAGSTGAACPLAKEAASGAAGYTADKITFAGMFTAKTSSGLALLFKGSKATGLADVQALITKLTQLTTLADTELQQRKFLCVPSTDTAKHTTDTTALAKAAAAIYDELQAREAAHNARRNTPKAQGKGEQHATASPSSTERKEEEGSSQARSETMEKQTAGAAHRSEDTSAARAWHALLAACSAAATATRT</sequence>
<evidence type="ECO:0000256" key="1">
    <source>
        <dbReference type="SAM" id="MobiDB-lite"/>
    </source>
</evidence>
<evidence type="ECO:0000313" key="3">
    <source>
        <dbReference type="EMBL" id="CCD19537.1"/>
    </source>
</evidence>